<comment type="caution">
    <text evidence="2">The sequence shown here is derived from an EMBL/GenBank/DDBJ whole genome shotgun (WGS) entry which is preliminary data.</text>
</comment>
<dbReference type="GO" id="GO:0008194">
    <property type="term" value="F:UDP-glycosyltransferase activity"/>
    <property type="evidence" value="ECO:0007669"/>
    <property type="project" value="InterPro"/>
</dbReference>
<dbReference type="AlphaFoldDB" id="A0A3E1NI24"/>
<feature type="domain" description="Erythromycin biosynthesis protein CIII-like C-terminal" evidence="1">
    <location>
        <begin position="255"/>
        <end position="370"/>
    </location>
</feature>
<dbReference type="Pfam" id="PF06722">
    <property type="entry name" value="EryCIII-like_C"/>
    <property type="match status" value="1"/>
</dbReference>
<dbReference type="SUPFAM" id="SSF53756">
    <property type="entry name" value="UDP-Glycosyltransferase/glycogen phosphorylase"/>
    <property type="match status" value="1"/>
</dbReference>
<proteinExistence type="predicted"/>
<dbReference type="GO" id="GO:0017000">
    <property type="term" value="P:antibiotic biosynthetic process"/>
    <property type="evidence" value="ECO:0007669"/>
    <property type="project" value="UniProtKB-ARBA"/>
</dbReference>
<dbReference type="PANTHER" id="PTHR48050">
    <property type="entry name" value="STEROL 3-BETA-GLUCOSYLTRANSFERASE"/>
    <property type="match status" value="1"/>
</dbReference>
<sequence>MAKFVFTVPPLAGHVNPTLSIGAALLQQGHEVGWISIDPTLETRLPQGAHWLPVPPQPGTLPEAERISNISQQNVYGVESIRFLYDDVLIPLNRYLYHCICDLLDSYRPDLVIHDHQVFAGAMAAWKKNIPFVTSVTAPASVKMKDELPAIHQWENNKILQLQQQLGLHHPEAITLSQQLVLLYTTQLFFGDTQLSQEYHFTGPVTSNRPAHVAFNWDAFHAHGYAYTILVSIGTTFDHAYKKDFFEKLVAAFAGENIQVIVVSTPGLLNSWPENFIVQERVPQLQLLPYVDAVACHGGQNTVSETLQHGLPLVVVPIAYDQSYVASRVTATGCGLRLNYKRFTPAQLRQHVYSILTEPAYKNAAETMRHSFEQAGGTAYAVQLLENCLQTQPAFTTLT</sequence>
<dbReference type="RefSeq" id="WP_116848263.1">
    <property type="nucleotide sequence ID" value="NZ_QTJU01000005.1"/>
</dbReference>
<evidence type="ECO:0000259" key="1">
    <source>
        <dbReference type="Pfam" id="PF06722"/>
    </source>
</evidence>
<protein>
    <submittedName>
        <fullName evidence="2">Glycosyl transferase</fullName>
    </submittedName>
</protein>
<keyword evidence="3" id="KW-1185">Reference proteome</keyword>
<dbReference type="InterPro" id="IPR002213">
    <property type="entry name" value="UDP_glucos_trans"/>
</dbReference>
<dbReference type="InterPro" id="IPR050426">
    <property type="entry name" value="Glycosyltransferase_28"/>
</dbReference>
<dbReference type="PANTHER" id="PTHR48050:SF13">
    <property type="entry name" value="STEROL 3-BETA-GLUCOSYLTRANSFERASE UGT80A2"/>
    <property type="match status" value="1"/>
</dbReference>
<dbReference type="OrthoDB" id="764352at2"/>
<evidence type="ECO:0000313" key="3">
    <source>
        <dbReference type="Proteomes" id="UP000261284"/>
    </source>
</evidence>
<dbReference type="GO" id="GO:0016758">
    <property type="term" value="F:hexosyltransferase activity"/>
    <property type="evidence" value="ECO:0007669"/>
    <property type="project" value="UniProtKB-ARBA"/>
</dbReference>
<dbReference type="InterPro" id="IPR010610">
    <property type="entry name" value="EryCIII-like_C"/>
</dbReference>
<reference evidence="2 3" key="1">
    <citation type="submission" date="2018-08" db="EMBL/GenBank/DDBJ databases">
        <title>Chitinophagaceae sp. K23C18032701, a novel bacterium isolated from forest soil.</title>
        <authorList>
            <person name="Wang C."/>
        </authorList>
    </citation>
    <scope>NUCLEOTIDE SEQUENCE [LARGE SCALE GENOMIC DNA]</scope>
    <source>
        <strain evidence="2 3">K23C18032701</strain>
    </source>
</reference>
<dbReference type="Proteomes" id="UP000261284">
    <property type="component" value="Unassembled WGS sequence"/>
</dbReference>
<dbReference type="CDD" id="cd03784">
    <property type="entry name" value="GT1_Gtf-like"/>
    <property type="match status" value="1"/>
</dbReference>
<evidence type="ECO:0000313" key="2">
    <source>
        <dbReference type="EMBL" id="RFM27504.1"/>
    </source>
</evidence>
<dbReference type="Gene3D" id="3.40.50.2000">
    <property type="entry name" value="Glycogen Phosphorylase B"/>
    <property type="match status" value="2"/>
</dbReference>
<name>A0A3E1NI24_9BACT</name>
<dbReference type="EMBL" id="QTJU01000005">
    <property type="protein sequence ID" value="RFM27504.1"/>
    <property type="molecule type" value="Genomic_DNA"/>
</dbReference>
<accession>A0A3E1NI24</accession>
<keyword evidence="2" id="KW-0808">Transferase</keyword>
<organism evidence="2 3">
    <name type="scientific">Deminuibacter soli</name>
    <dbReference type="NCBI Taxonomy" id="2291815"/>
    <lineage>
        <taxon>Bacteria</taxon>
        <taxon>Pseudomonadati</taxon>
        <taxon>Bacteroidota</taxon>
        <taxon>Chitinophagia</taxon>
        <taxon>Chitinophagales</taxon>
        <taxon>Chitinophagaceae</taxon>
        <taxon>Deminuibacter</taxon>
    </lineage>
</organism>
<gene>
    <name evidence="2" type="ORF">DXN05_14445</name>
</gene>
<dbReference type="InterPro" id="IPR022357">
    <property type="entry name" value="MIP_CS"/>
</dbReference>
<dbReference type="PROSITE" id="PS00221">
    <property type="entry name" value="MIP"/>
    <property type="match status" value="1"/>
</dbReference>